<feature type="domain" description="PAS" evidence="12">
    <location>
        <begin position="471"/>
        <end position="548"/>
    </location>
</feature>
<dbReference type="Pfam" id="PF13426">
    <property type="entry name" value="PAS_9"/>
    <property type="match status" value="1"/>
</dbReference>
<dbReference type="Pfam" id="PF00989">
    <property type="entry name" value="PAS"/>
    <property type="match status" value="1"/>
</dbReference>
<dbReference type="Gene3D" id="3.30.565.10">
    <property type="entry name" value="Histidine kinase-like ATPase, C-terminal domain"/>
    <property type="match status" value="1"/>
</dbReference>
<protein>
    <recommendedName>
        <fullName evidence="3">histidine kinase</fullName>
        <ecNumber evidence="3">2.7.13.3</ecNumber>
    </recommendedName>
</protein>
<dbReference type="SUPFAM" id="SSF55785">
    <property type="entry name" value="PYP-like sensor domain (PAS domain)"/>
    <property type="match status" value="5"/>
</dbReference>
<dbReference type="InterPro" id="IPR000014">
    <property type="entry name" value="PAS"/>
</dbReference>
<evidence type="ECO:0000313" key="15">
    <source>
        <dbReference type="EMBL" id="BAH77375.1"/>
    </source>
</evidence>
<evidence type="ECO:0000256" key="5">
    <source>
        <dbReference type="ARBA" id="ARBA00022679"/>
    </source>
</evidence>
<evidence type="ECO:0000256" key="3">
    <source>
        <dbReference type="ARBA" id="ARBA00012438"/>
    </source>
</evidence>
<dbReference type="InterPro" id="IPR005467">
    <property type="entry name" value="His_kinase_dom"/>
</dbReference>
<evidence type="ECO:0000259" key="12">
    <source>
        <dbReference type="PROSITE" id="PS50112"/>
    </source>
</evidence>
<proteinExistence type="predicted"/>
<dbReference type="SMART" id="SM00091">
    <property type="entry name" value="PAS"/>
    <property type="match status" value="5"/>
</dbReference>
<feature type="domain" description="PAS" evidence="12">
    <location>
        <begin position="716"/>
        <end position="762"/>
    </location>
</feature>
<dbReference type="KEGG" id="dma:DMR_38840"/>
<feature type="transmembrane region" description="Helical" evidence="10">
    <location>
        <begin position="31"/>
        <end position="57"/>
    </location>
</feature>
<dbReference type="SUPFAM" id="SSF55874">
    <property type="entry name" value="ATPase domain of HSP90 chaperone/DNA topoisomerase II/histidine kinase"/>
    <property type="match status" value="1"/>
</dbReference>
<dbReference type="PROSITE" id="PS50113">
    <property type="entry name" value="PAC"/>
    <property type="match status" value="3"/>
</dbReference>
<dbReference type="Gene3D" id="3.30.450.350">
    <property type="entry name" value="CHASE domain"/>
    <property type="match status" value="1"/>
</dbReference>
<evidence type="ECO:0000256" key="6">
    <source>
        <dbReference type="ARBA" id="ARBA00022692"/>
    </source>
</evidence>
<dbReference type="InterPro" id="IPR013767">
    <property type="entry name" value="PAS_fold"/>
</dbReference>
<keyword evidence="9 10" id="KW-0472">Membrane</keyword>
<gene>
    <name evidence="15" type="ordered locus">DMR_38840</name>
</gene>
<feature type="domain" description="PAC" evidence="13">
    <location>
        <begin position="916"/>
        <end position="967"/>
    </location>
</feature>
<dbReference type="PANTHER" id="PTHR43304:SF1">
    <property type="entry name" value="PAC DOMAIN-CONTAINING PROTEIN"/>
    <property type="match status" value="1"/>
</dbReference>
<dbReference type="InterPro" id="IPR052162">
    <property type="entry name" value="Sensor_kinase/Photoreceptor"/>
</dbReference>
<evidence type="ECO:0000256" key="10">
    <source>
        <dbReference type="SAM" id="Phobius"/>
    </source>
</evidence>
<dbReference type="PANTHER" id="PTHR43304">
    <property type="entry name" value="PHYTOCHROME-LIKE PROTEIN CPH1"/>
    <property type="match status" value="1"/>
</dbReference>
<dbReference type="HOGENOM" id="CLU_008086_0_0_7"/>
<dbReference type="eggNOG" id="COG2202">
    <property type="taxonomic scope" value="Bacteria"/>
</dbReference>
<dbReference type="EC" id="2.7.13.3" evidence="3"/>
<dbReference type="Pfam" id="PF08448">
    <property type="entry name" value="PAS_4"/>
    <property type="match status" value="3"/>
</dbReference>
<dbReference type="SMART" id="SM00086">
    <property type="entry name" value="PAC"/>
    <property type="match status" value="3"/>
</dbReference>
<keyword evidence="6 10" id="KW-0812">Transmembrane</keyword>
<evidence type="ECO:0000256" key="2">
    <source>
        <dbReference type="ARBA" id="ARBA00004370"/>
    </source>
</evidence>
<comment type="catalytic activity">
    <reaction evidence="1">
        <text>ATP + protein L-histidine = ADP + protein N-phospho-L-histidine.</text>
        <dbReference type="EC" id="2.7.13.3"/>
    </reaction>
</comment>
<dbReference type="CDD" id="cd00130">
    <property type="entry name" value="PAS"/>
    <property type="match status" value="4"/>
</dbReference>
<dbReference type="InterPro" id="IPR001610">
    <property type="entry name" value="PAC"/>
</dbReference>
<dbReference type="PROSITE" id="PS50109">
    <property type="entry name" value="HIS_KIN"/>
    <property type="match status" value="1"/>
</dbReference>
<dbReference type="InterPro" id="IPR003594">
    <property type="entry name" value="HATPase_dom"/>
</dbReference>
<dbReference type="SMART" id="SM01079">
    <property type="entry name" value="CHASE"/>
    <property type="match status" value="1"/>
</dbReference>
<keyword evidence="16" id="KW-1185">Reference proteome</keyword>
<evidence type="ECO:0000256" key="1">
    <source>
        <dbReference type="ARBA" id="ARBA00000085"/>
    </source>
</evidence>
<dbReference type="eggNOG" id="COG2205">
    <property type="taxonomic scope" value="Bacteria"/>
</dbReference>
<dbReference type="InterPro" id="IPR003661">
    <property type="entry name" value="HisK_dim/P_dom"/>
</dbReference>
<dbReference type="Gene3D" id="1.10.287.130">
    <property type="match status" value="1"/>
</dbReference>
<organism evidence="15 16">
    <name type="scientific">Solidesulfovibrio magneticus (strain ATCC 700980 / DSM 13731 / RS-1)</name>
    <name type="common">Desulfovibrio magneticus</name>
    <dbReference type="NCBI Taxonomy" id="573370"/>
    <lineage>
        <taxon>Bacteria</taxon>
        <taxon>Pseudomonadati</taxon>
        <taxon>Thermodesulfobacteriota</taxon>
        <taxon>Desulfovibrionia</taxon>
        <taxon>Desulfovibrionales</taxon>
        <taxon>Desulfovibrionaceae</taxon>
        <taxon>Solidesulfovibrio</taxon>
    </lineage>
</organism>
<feature type="domain" description="CHASE" evidence="14">
    <location>
        <begin position="133"/>
        <end position="219"/>
    </location>
</feature>
<evidence type="ECO:0000256" key="9">
    <source>
        <dbReference type="ARBA" id="ARBA00023136"/>
    </source>
</evidence>
<dbReference type="PROSITE" id="PS50112">
    <property type="entry name" value="PAS"/>
    <property type="match status" value="3"/>
</dbReference>
<dbReference type="Pfam" id="PF02518">
    <property type="entry name" value="HATPase_c"/>
    <property type="match status" value="1"/>
</dbReference>
<dbReference type="eggNOG" id="COG3452">
    <property type="taxonomic scope" value="Bacteria"/>
</dbReference>
<dbReference type="STRING" id="573370.DMR_38840"/>
<dbReference type="eggNOG" id="COG4191">
    <property type="taxonomic scope" value="Bacteria"/>
</dbReference>
<dbReference type="EMBL" id="AP010904">
    <property type="protein sequence ID" value="BAH77375.1"/>
    <property type="molecule type" value="Genomic_DNA"/>
</dbReference>
<feature type="domain" description="Histidine kinase" evidence="11">
    <location>
        <begin position="971"/>
        <end position="1181"/>
    </location>
</feature>
<accession>C4XN72</accession>
<evidence type="ECO:0000256" key="7">
    <source>
        <dbReference type="ARBA" id="ARBA00022777"/>
    </source>
</evidence>
<dbReference type="Gene3D" id="3.30.450.20">
    <property type="entry name" value="PAS domain"/>
    <property type="match status" value="5"/>
</dbReference>
<evidence type="ECO:0000259" key="13">
    <source>
        <dbReference type="PROSITE" id="PS50113"/>
    </source>
</evidence>
<feature type="domain" description="PAS" evidence="12">
    <location>
        <begin position="351"/>
        <end position="405"/>
    </location>
</feature>
<dbReference type="InterPro" id="IPR036097">
    <property type="entry name" value="HisK_dim/P_sf"/>
</dbReference>
<dbReference type="Pfam" id="PF03924">
    <property type="entry name" value="CHASE"/>
    <property type="match status" value="1"/>
</dbReference>
<dbReference type="InterPro" id="IPR000700">
    <property type="entry name" value="PAS-assoc_C"/>
</dbReference>
<dbReference type="SMART" id="SM00388">
    <property type="entry name" value="HisKA"/>
    <property type="match status" value="1"/>
</dbReference>
<dbReference type="GO" id="GO:0006355">
    <property type="term" value="P:regulation of DNA-templated transcription"/>
    <property type="evidence" value="ECO:0007669"/>
    <property type="project" value="InterPro"/>
</dbReference>
<evidence type="ECO:0000256" key="8">
    <source>
        <dbReference type="ARBA" id="ARBA00022989"/>
    </source>
</evidence>
<dbReference type="GO" id="GO:0000155">
    <property type="term" value="F:phosphorelay sensor kinase activity"/>
    <property type="evidence" value="ECO:0007669"/>
    <property type="project" value="InterPro"/>
</dbReference>
<keyword evidence="7 15" id="KW-0418">Kinase</keyword>
<keyword evidence="4" id="KW-0597">Phosphoprotein</keyword>
<comment type="subcellular location">
    <subcellularLocation>
        <location evidence="2">Membrane</location>
    </subcellularLocation>
</comment>
<dbReference type="InterPro" id="IPR035965">
    <property type="entry name" value="PAS-like_dom_sf"/>
</dbReference>
<dbReference type="Proteomes" id="UP000009071">
    <property type="component" value="Chromosome"/>
</dbReference>
<dbReference type="CDD" id="cd00082">
    <property type="entry name" value="HisKA"/>
    <property type="match status" value="1"/>
</dbReference>
<keyword evidence="8 10" id="KW-1133">Transmembrane helix</keyword>
<evidence type="ECO:0000259" key="14">
    <source>
        <dbReference type="PROSITE" id="PS50839"/>
    </source>
</evidence>
<evidence type="ECO:0000313" key="16">
    <source>
        <dbReference type="Proteomes" id="UP000009071"/>
    </source>
</evidence>
<dbReference type="SUPFAM" id="SSF47384">
    <property type="entry name" value="Homodimeric domain of signal transducing histidine kinase"/>
    <property type="match status" value="1"/>
</dbReference>
<dbReference type="InterPro" id="IPR006189">
    <property type="entry name" value="CHASE_dom"/>
</dbReference>
<dbReference type="InterPro" id="IPR013656">
    <property type="entry name" value="PAS_4"/>
</dbReference>
<reference evidence="15 16" key="1">
    <citation type="journal article" date="2009" name="Genome Res.">
        <title>Whole genome sequence of Desulfovibrio magneticus strain RS-1 revealed common gene clusters in magnetotactic bacteria.</title>
        <authorList>
            <person name="Nakazawa H."/>
            <person name="Arakaki A."/>
            <person name="Narita-Yamada S."/>
            <person name="Yashiro I."/>
            <person name="Jinno K."/>
            <person name="Aoki N."/>
            <person name="Tsuruyama A."/>
            <person name="Okamura Y."/>
            <person name="Tanikawa S."/>
            <person name="Fujita N."/>
            <person name="Takeyama H."/>
            <person name="Matsunaga T."/>
        </authorList>
    </citation>
    <scope>NUCLEOTIDE SEQUENCE [LARGE SCALE GENOMIC DNA]</scope>
    <source>
        <strain evidence="16">ATCC 700980 / DSM 13731 / RS-1</strain>
    </source>
</reference>
<evidence type="ECO:0000256" key="4">
    <source>
        <dbReference type="ARBA" id="ARBA00022553"/>
    </source>
</evidence>
<feature type="domain" description="PAC" evidence="13">
    <location>
        <begin position="789"/>
        <end position="841"/>
    </location>
</feature>
<feature type="domain" description="PAC" evidence="13">
    <location>
        <begin position="546"/>
        <end position="598"/>
    </location>
</feature>
<keyword evidence="5" id="KW-0808">Transferase</keyword>
<name>C4XN72_SOLM1</name>
<dbReference type="InterPro" id="IPR042240">
    <property type="entry name" value="CHASE_sf"/>
</dbReference>
<sequence length="1181" mass="127241">MLRGPCRPGRPPFSRQGGDVSRMVKARLRTVICAAVALAGAALATLPAGLLIYGAQADRYAAEKRADASLLLSETRLALDAALAGRLVILRALAALAAARPEVGEKDFSVFASGLAAGLPDVRSLQLARDLTVSHVYPTINNGGILGLRLADSLPRVQMLALHRAIDNNAPVLDGPVPLLQGGTGLILRLPVRLPGENDAPPRLWGLATAILDAKEFFQLAASPASGLRLAVRATDPDTGTTRLLAGDPSVFHDNPVLAQLETPGGPWELAAVPAGGWTRLPVPPPLLAGGFASWVVLSAALFLLLSWPARLAEAVARATAALDAAKEDLERTVAERTAALTTANEALRASDARYRAFIDATSGMAFFKDENLRYLVVNRNLCEFYGLPPEAVIGRDDAAVMPPELLAECRRSDLAAQQGTAMLTALETLGDRVFEVRKFPVPLPGGQTGVGGYVYDVTDRLVAENALRQSEQSLRDLYDNAPIGIFTSLPTGRYLTVNACMARMYGYADPEDMLRQVTDIESQMYVDPADRRRLMALLTQRGSLSGHETRRRTRDGRVIWVSLHARAVRDAAGKTVRLEGFCIDVTSRNQAEQALAEQESTLRIIFDNSPLGLVAFAPDGAILKCNARFLEIIGTTEDMARGANVLARMPETARQALAAALAGSATRMEGPYTSVLGGRTRVLRAMFNPVAAGQAPTPVIASVEDVTLQHEQERSLRLLRAAVEQSPASIVITDADGAIEYVNPFFTALTGYSAEEALGETPRVLSSGVHDRAFFQAMWDTLRTGGIWRGELCNRKRNGELYWEDSSISPIRDDQGVVTHYVAVKEDITEQKAREERLARLMSELEAIFNASSVGIVHLGHDGRVIRANARFGALFALDPDGLAGRPLEDIHENEQRRSALRREILAAVAAGQEASVEERFRNRDGRTLWCAVHGRLIDPAAPQAGSIWIFDDITARKELENVREDVERIMRHDLKAPLGSIVNLPELVAALGDVNEEQRDILAEIEQAGRFMLEQIDLSLDLYKMETGTFRPELQRIDLARIVATVVDMLAPLARTRGVAVAFPPAQPPVFALGNALLVQTTAGNLLKNALEAEAAGATVVVGFFAAGDQAGFAIANPSPPPAEIIPIFFEKYATAGKTKGNGLGTYSARLMTECQGGTIRLDVSEAAGTTVSVALPRE</sequence>
<dbReference type="AlphaFoldDB" id="C4XN72"/>
<dbReference type="PROSITE" id="PS50839">
    <property type="entry name" value="CHASE"/>
    <property type="match status" value="1"/>
</dbReference>
<dbReference type="NCBIfam" id="TIGR00229">
    <property type="entry name" value="sensory_box"/>
    <property type="match status" value="5"/>
</dbReference>
<evidence type="ECO:0000259" key="11">
    <source>
        <dbReference type="PROSITE" id="PS50109"/>
    </source>
</evidence>
<dbReference type="InterPro" id="IPR036890">
    <property type="entry name" value="HATPase_C_sf"/>
</dbReference>
<dbReference type="GO" id="GO:0016020">
    <property type="term" value="C:membrane"/>
    <property type="evidence" value="ECO:0007669"/>
    <property type="project" value="UniProtKB-SubCell"/>
</dbReference>